<feature type="region of interest" description="Disordered" evidence="9">
    <location>
        <begin position="244"/>
        <end position="290"/>
    </location>
</feature>
<evidence type="ECO:0000256" key="9">
    <source>
        <dbReference type="SAM" id="MobiDB-lite"/>
    </source>
</evidence>
<keyword evidence="5" id="KW-0653">Protein transport</keyword>
<dbReference type="SUPFAM" id="SSF58038">
    <property type="entry name" value="SNARE fusion complex"/>
    <property type="match status" value="1"/>
</dbReference>
<evidence type="ECO:0000256" key="4">
    <source>
        <dbReference type="ARBA" id="ARBA00022692"/>
    </source>
</evidence>
<evidence type="ECO:0000256" key="7">
    <source>
        <dbReference type="ARBA" id="ARBA00023054"/>
    </source>
</evidence>
<evidence type="ECO:0000259" key="10">
    <source>
        <dbReference type="PROSITE" id="PS50192"/>
    </source>
</evidence>
<dbReference type="PANTHER" id="PTHR15959:SF0">
    <property type="entry name" value="SYNTAXIN-18"/>
    <property type="match status" value="1"/>
</dbReference>
<dbReference type="GO" id="GO:0031201">
    <property type="term" value="C:SNARE complex"/>
    <property type="evidence" value="ECO:0007669"/>
    <property type="project" value="TreeGrafter"/>
</dbReference>
<feature type="compositionally biased region" description="Low complexity" evidence="9">
    <location>
        <begin position="258"/>
        <end position="268"/>
    </location>
</feature>
<dbReference type="InterPro" id="IPR000727">
    <property type="entry name" value="T_SNARE_dom"/>
</dbReference>
<evidence type="ECO:0000256" key="8">
    <source>
        <dbReference type="ARBA" id="ARBA00023136"/>
    </source>
</evidence>
<keyword evidence="3" id="KW-0813">Transport</keyword>
<reference evidence="11" key="1">
    <citation type="submission" date="2021-01" db="EMBL/GenBank/DDBJ databases">
        <authorList>
            <person name="Corre E."/>
            <person name="Pelletier E."/>
            <person name="Niang G."/>
            <person name="Scheremetjew M."/>
            <person name="Finn R."/>
            <person name="Kale V."/>
            <person name="Holt S."/>
            <person name="Cochrane G."/>
            <person name="Meng A."/>
            <person name="Brown T."/>
            <person name="Cohen L."/>
        </authorList>
    </citation>
    <scope>NUCLEOTIDE SEQUENCE</scope>
    <source>
        <strain evidence="11">10249 10 AB</strain>
    </source>
</reference>
<dbReference type="PROSITE" id="PS50192">
    <property type="entry name" value="T_SNARE"/>
    <property type="match status" value="1"/>
</dbReference>
<comment type="subcellular location">
    <subcellularLocation>
        <location evidence="1">Membrane</location>
        <topology evidence="1">Single-pass type IV membrane protein</topology>
    </subcellularLocation>
</comment>
<protein>
    <recommendedName>
        <fullName evidence="10">t-SNARE coiled-coil homology domain-containing protein</fullName>
    </recommendedName>
</protein>
<proteinExistence type="inferred from homology"/>
<dbReference type="Gene3D" id="1.20.5.110">
    <property type="match status" value="1"/>
</dbReference>
<keyword evidence="4" id="KW-0812">Transmembrane</keyword>
<evidence type="ECO:0000256" key="6">
    <source>
        <dbReference type="ARBA" id="ARBA00022989"/>
    </source>
</evidence>
<feature type="compositionally biased region" description="Basic and acidic residues" evidence="9">
    <location>
        <begin position="325"/>
        <end position="336"/>
    </location>
</feature>
<dbReference type="AlphaFoldDB" id="A0A7S4EM79"/>
<dbReference type="GO" id="GO:0005783">
    <property type="term" value="C:endoplasmic reticulum"/>
    <property type="evidence" value="ECO:0007669"/>
    <property type="project" value="TreeGrafter"/>
</dbReference>
<gene>
    <name evidence="11" type="ORF">PAUS00366_LOCUS15438</name>
</gene>
<keyword evidence="8" id="KW-0472">Membrane</keyword>
<evidence type="ECO:0000256" key="1">
    <source>
        <dbReference type="ARBA" id="ARBA00004211"/>
    </source>
</evidence>
<organism evidence="11">
    <name type="scientific">Pseudo-nitzschia australis</name>
    <dbReference type="NCBI Taxonomy" id="44445"/>
    <lineage>
        <taxon>Eukaryota</taxon>
        <taxon>Sar</taxon>
        <taxon>Stramenopiles</taxon>
        <taxon>Ochrophyta</taxon>
        <taxon>Bacillariophyta</taxon>
        <taxon>Bacillariophyceae</taxon>
        <taxon>Bacillariophycidae</taxon>
        <taxon>Bacillariales</taxon>
        <taxon>Bacillariaceae</taxon>
        <taxon>Pseudo-nitzschia</taxon>
    </lineage>
</organism>
<feature type="compositionally biased region" description="Basic and acidic residues" evidence="9">
    <location>
        <begin position="245"/>
        <end position="257"/>
    </location>
</feature>
<evidence type="ECO:0000313" key="11">
    <source>
        <dbReference type="EMBL" id="CAE0722682.1"/>
    </source>
</evidence>
<dbReference type="GO" id="GO:0015031">
    <property type="term" value="P:protein transport"/>
    <property type="evidence" value="ECO:0007669"/>
    <property type="project" value="UniProtKB-KW"/>
</dbReference>
<evidence type="ECO:0000256" key="5">
    <source>
        <dbReference type="ARBA" id="ARBA00022927"/>
    </source>
</evidence>
<evidence type="ECO:0000256" key="2">
    <source>
        <dbReference type="ARBA" id="ARBA00009063"/>
    </source>
</evidence>
<accession>A0A7S4EM79</accession>
<keyword evidence="7" id="KW-0175">Coiled coil</keyword>
<comment type="similarity">
    <text evidence="2">Belongs to the syntaxin family.</text>
</comment>
<dbReference type="EMBL" id="HBIX01022058">
    <property type="protein sequence ID" value="CAE0722682.1"/>
    <property type="molecule type" value="Transcribed_RNA"/>
</dbReference>
<dbReference type="GO" id="GO:0006890">
    <property type="term" value="P:retrograde vesicle-mediated transport, Golgi to endoplasmic reticulum"/>
    <property type="evidence" value="ECO:0007669"/>
    <property type="project" value="TreeGrafter"/>
</dbReference>
<evidence type="ECO:0000256" key="3">
    <source>
        <dbReference type="ARBA" id="ARBA00022448"/>
    </source>
</evidence>
<name>A0A7S4EM79_9STRA</name>
<keyword evidence="6" id="KW-1133">Transmembrane helix</keyword>
<feature type="compositionally biased region" description="Low complexity" evidence="9">
    <location>
        <begin position="312"/>
        <end position="324"/>
    </location>
</feature>
<sequence>MSSSVCTSSFDRNDEWKRCCAETMGFEWVDYFDNDNDNEDANDTVLSSRDENGIKDTLQVTNLLDDDDDDNFEYYDQCYRQHKLTNNDAWTDNALRIQAGLKQMSQWIQSKKQEYIGLDMKDEEAGLIQSTVTSFAATTASELETLRNMITSNSRSTHNKTTVAVVVSNNLANHRAGVVQILLMELQEQVTKTFAILQKQRVREAVQLWQNPLQCKLYCEVPKRKVQGQKRPQDVLFDDDEEHIDEQQRPKEQRFLPDRSYQQSSNDNNRSDGDSFISKYANKPRTNIPITPPNFLAMLSKRQYSSVRIENSQSPTLATLSSPSTDERKRIFENPPKDIPSSFGGNVVAAQQLPEGFQSRSQGRHDNPEHYRQQLEEDLRTESAQLTTTLIASNDFDSVQQMEKRMVEITTLIGQFSNLVQEQQEQVLQVHESAKETKDNINKGQDHLIDAAERTKKSKHYKAWSIIAMAAILAFFQMIRN</sequence>
<feature type="region of interest" description="Disordered" evidence="9">
    <location>
        <begin position="307"/>
        <end position="342"/>
    </location>
</feature>
<feature type="domain" description="T-SNARE coiled-coil homology" evidence="10">
    <location>
        <begin position="389"/>
        <end position="451"/>
    </location>
</feature>
<dbReference type="PANTHER" id="PTHR15959">
    <property type="entry name" value="SYNTAXIN-18"/>
    <property type="match status" value="1"/>
</dbReference>